<sequence length="146" mass="16187">MAVLDHIPGIGVVVRIRGDIVEEYPGPQPYPGAVCPYTSKFIESFDDTEFSVGIAVDELYDFARDEDHCLCFSVTVDGERLAASCDITQENVTAGYGRARRTVDRAASYDEWTGCSYVQKFRFPIVERGMTTTTTTTNLPCTPQLL</sequence>
<evidence type="ECO:0000313" key="2">
    <source>
        <dbReference type="EMBL" id="KAK8034062.1"/>
    </source>
</evidence>
<reference evidence="2 3" key="1">
    <citation type="submission" date="2023-01" db="EMBL/GenBank/DDBJ databases">
        <title>Analysis of 21 Apiospora genomes using comparative genomics revels a genus with tremendous synthesis potential of carbohydrate active enzymes and secondary metabolites.</title>
        <authorList>
            <person name="Sorensen T."/>
        </authorList>
    </citation>
    <scope>NUCLEOTIDE SEQUENCE [LARGE SCALE GENOMIC DNA]</scope>
    <source>
        <strain evidence="2 3">CBS 33761</strain>
    </source>
</reference>
<name>A0ABR1SIB9_9PEZI</name>
<keyword evidence="3" id="KW-1185">Reference proteome</keyword>
<accession>A0ABR1SIB9</accession>
<dbReference type="EMBL" id="JAQQWK010000009">
    <property type="protein sequence ID" value="KAK8034062.1"/>
    <property type="molecule type" value="Genomic_DNA"/>
</dbReference>
<feature type="domain" description="DUF7918" evidence="1">
    <location>
        <begin position="9"/>
        <end position="124"/>
    </location>
</feature>
<gene>
    <name evidence="2" type="ORF">PG993_009057</name>
</gene>
<proteinExistence type="predicted"/>
<dbReference type="Pfam" id="PF25534">
    <property type="entry name" value="DUF7918"/>
    <property type="match status" value="1"/>
</dbReference>
<dbReference type="Proteomes" id="UP001444661">
    <property type="component" value="Unassembled WGS sequence"/>
</dbReference>
<evidence type="ECO:0000313" key="3">
    <source>
        <dbReference type="Proteomes" id="UP001444661"/>
    </source>
</evidence>
<dbReference type="InterPro" id="IPR057678">
    <property type="entry name" value="DUF7918"/>
</dbReference>
<comment type="caution">
    <text evidence="2">The sequence shown here is derived from an EMBL/GenBank/DDBJ whole genome shotgun (WGS) entry which is preliminary data.</text>
</comment>
<evidence type="ECO:0000259" key="1">
    <source>
        <dbReference type="Pfam" id="PF25534"/>
    </source>
</evidence>
<organism evidence="2 3">
    <name type="scientific">Apiospora rasikravindrae</name>
    <dbReference type="NCBI Taxonomy" id="990691"/>
    <lineage>
        <taxon>Eukaryota</taxon>
        <taxon>Fungi</taxon>
        <taxon>Dikarya</taxon>
        <taxon>Ascomycota</taxon>
        <taxon>Pezizomycotina</taxon>
        <taxon>Sordariomycetes</taxon>
        <taxon>Xylariomycetidae</taxon>
        <taxon>Amphisphaeriales</taxon>
        <taxon>Apiosporaceae</taxon>
        <taxon>Apiospora</taxon>
    </lineage>
</organism>
<protein>
    <recommendedName>
        <fullName evidence="1">DUF7918 domain-containing protein</fullName>
    </recommendedName>
</protein>